<dbReference type="SUPFAM" id="SSF52980">
    <property type="entry name" value="Restriction endonuclease-like"/>
    <property type="match status" value="1"/>
</dbReference>
<evidence type="ECO:0000256" key="6">
    <source>
        <dbReference type="PIRNR" id="PIRNR018267"/>
    </source>
</evidence>
<evidence type="ECO:0000313" key="8">
    <source>
        <dbReference type="Proteomes" id="UP000217265"/>
    </source>
</evidence>
<proteinExistence type="inferred from homology"/>
<dbReference type="PIRSF" id="PIRSF018267">
    <property type="entry name" value="VSR_endonuc"/>
    <property type="match status" value="1"/>
</dbReference>
<organism evidence="7 8">
    <name type="scientific">Nibricoccus aquaticus</name>
    <dbReference type="NCBI Taxonomy" id="2576891"/>
    <lineage>
        <taxon>Bacteria</taxon>
        <taxon>Pseudomonadati</taxon>
        <taxon>Verrucomicrobiota</taxon>
        <taxon>Opitutia</taxon>
        <taxon>Opitutales</taxon>
        <taxon>Opitutaceae</taxon>
        <taxon>Nibricoccus</taxon>
    </lineage>
</organism>
<evidence type="ECO:0000256" key="4">
    <source>
        <dbReference type="ARBA" id="ARBA00022801"/>
    </source>
</evidence>
<dbReference type="Gene3D" id="3.40.960.10">
    <property type="entry name" value="VSR Endonuclease"/>
    <property type="match status" value="1"/>
</dbReference>
<evidence type="ECO:0000256" key="1">
    <source>
        <dbReference type="ARBA" id="ARBA00022722"/>
    </source>
</evidence>
<dbReference type="REBASE" id="218256">
    <property type="entry name" value="V.NaqZH65ORF16830P"/>
</dbReference>
<dbReference type="Pfam" id="PF03852">
    <property type="entry name" value="Vsr"/>
    <property type="match status" value="1"/>
</dbReference>
<name>A0A290QAL1_9BACT</name>
<dbReference type="GO" id="GO:0006298">
    <property type="term" value="P:mismatch repair"/>
    <property type="evidence" value="ECO:0007669"/>
    <property type="project" value="UniProtKB-UniRule"/>
</dbReference>
<protein>
    <recommendedName>
        <fullName evidence="6">Very short patch repair endonuclease</fullName>
        <ecNumber evidence="6">3.1.-.-</ecNumber>
    </recommendedName>
</protein>
<reference evidence="7 8" key="1">
    <citation type="submission" date="2017-09" db="EMBL/GenBank/DDBJ databases">
        <title>Complete genome sequence of Verrucomicrobial strain HZ-65, isolated from freshwater.</title>
        <authorList>
            <person name="Choi A."/>
        </authorList>
    </citation>
    <scope>NUCLEOTIDE SEQUENCE [LARGE SCALE GENOMIC DNA]</scope>
    <source>
        <strain evidence="7 8">HZ-65</strain>
    </source>
</reference>
<dbReference type="GO" id="GO:0016787">
    <property type="term" value="F:hydrolase activity"/>
    <property type="evidence" value="ECO:0007669"/>
    <property type="project" value="UniProtKB-KW"/>
</dbReference>
<keyword evidence="3 6" id="KW-0227">DNA damage</keyword>
<dbReference type="GO" id="GO:0004519">
    <property type="term" value="F:endonuclease activity"/>
    <property type="evidence" value="ECO:0007669"/>
    <property type="project" value="UniProtKB-KW"/>
</dbReference>
<dbReference type="EMBL" id="CP023344">
    <property type="protein sequence ID" value="ATC65473.1"/>
    <property type="molecule type" value="Genomic_DNA"/>
</dbReference>
<dbReference type="KEGG" id="vbh:CMV30_16820"/>
<keyword evidence="4 6" id="KW-0378">Hydrolase</keyword>
<keyword evidence="1 6" id="KW-0540">Nuclease</keyword>
<dbReference type="RefSeq" id="WP_096057102.1">
    <property type="nucleotide sequence ID" value="NZ_CP023344.1"/>
</dbReference>
<keyword evidence="2 6" id="KW-0255">Endonuclease</keyword>
<accession>A0A290QAL1</accession>
<dbReference type="InterPro" id="IPR011335">
    <property type="entry name" value="Restrct_endonuc-II-like"/>
</dbReference>
<evidence type="ECO:0000313" key="7">
    <source>
        <dbReference type="EMBL" id="ATC65473.1"/>
    </source>
</evidence>
<evidence type="ECO:0000256" key="5">
    <source>
        <dbReference type="ARBA" id="ARBA00023204"/>
    </source>
</evidence>
<evidence type="ECO:0000256" key="3">
    <source>
        <dbReference type="ARBA" id="ARBA00022763"/>
    </source>
</evidence>
<comment type="function">
    <text evidence="6">May nick specific sequences that contain T:G mispairs resulting from m5C-deamination.</text>
</comment>
<dbReference type="CDD" id="cd00221">
    <property type="entry name" value="Vsr"/>
    <property type="match status" value="1"/>
</dbReference>
<dbReference type="InterPro" id="IPR004603">
    <property type="entry name" value="DNA_mismatch_endonuc_vsr"/>
</dbReference>
<sequence>MDRLSTKARSRLMASVRRKDTKPEMLLRRALHKLGYRYRINQRSLPGSPDLVFAKRRVVIFVHGCFWHDHSGCRFATKPKSQAAFWADKFRANKERDSRAYMALKSTGWKTLVVWECALKGASLGKTILKADRWLKRPSPAYLELSSS</sequence>
<comment type="similarity">
    <text evidence="6">Belongs to the vsr family.</text>
</comment>
<dbReference type="OrthoDB" id="9801520at2"/>
<dbReference type="AlphaFoldDB" id="A0A290QAL1"/>
<keyword evidence="8" id="KW-1185">Reference proteome</keyword>
<dbReference type="NCBIfam" id="TIGR00632">
    <property type="entry name" value="vsr"/>
    <property type="match status" value="1"/>
</dbReference>
<dbReference type="Proteomes" id="UP000217265">
    <property type="component" value="Chromosome"/>
</dbReference>
<gene>
    <name evidence="7" type="ORF">CMV30_16820</name>
</gene>
<dbReference type="EC" id="3.1.-.-" evidence="6"/>
<evidence type="ECO:0000256" key="2">
    <source>
        <dbReference type="ARBA" id="ARBA00022759"/>
    </source>
</evidence>
<keyword evidence="5 6" id="KW-0234">DNA repair</keyword>